<feature type="region of interest" description="Disordered" evidence="1">
    <location>
        <begin position="1"/>
        <end position="86"/>
    </location>
</feature>
<comment type="caution">
    <text evidence="2">The sequence shown here is derived from an EMBL/GenBank/DDBJ whole genome shotgun (WGS) entry which is preliminary data.</text>
</comment>
<reference evidence="2" key="1">
    <citation type="submission" date="2019-08" db="EMBL/GenBank/DDBJ databases">
        <authorList>
            <person name="Kucharzyk K."/>
            <person name="Murdoch R.W."/>
            <person name="Higgins S."/>
            <person name="Loffler F."/>
        </authorList>
    </citation>
    <scope>NUCLEOTIDE SEQUENCE</scope>
</reference>
<sequence length="86" mass="9851">MHQPLLQWHPQREEVARNSRTDAGKATSRIPCPSHHQQGAGHRHRGPEQGFDIPRTADRNVGQCPEHQHRQDEENQHAVKQVECLA</sequence>
<evidence type="ECO:0000256" key="1">
    <source>
        <dbReference type="SAM" id="MobiDB-lite"/>
    </source>
</evidence>
<accession>A0A645GD95</accession>
<gene>
    <name evidence="2" type="ORF">SDC9_172283</name>
</gene>
<protein>
    <submittedName>
        <fullName evidence="2">Uncharacterized protein</fullName>
    </submittedName>
</protein>
<dbReference type="AlphaFoldDB" id="A0A645GD95"/>
<dbReference type="EMBL" id="VSSQ01073873">
    <property type="protein sequence ID" value="MPN24878.1"/>
    <property type="molecule type" value="Genomic_DNA"/>
</dbReference>
<feature type="compositionally biased region" description="Basic and acidic residues" evidence="1">
    <location>
        <begin position="66"/>
        <end position="77"/>
    </location>
</feature>
<name>A0A645GD95_9ZZZZ</name>
<evidence type="ECO:0000313" key="2">
    <source>
        <dbReference type="EMBL" id="MPN24878.1"/>
    </source>
</evidence>
<feature type="compositionally biased region" description="Basic and acidic residues" evidence="1">
    <location>
        <begin position="10"/>
        <end position="23"/>
    </location>
</feature>
<organism evidence="2">
    <name type="scientific">bioreactor metagenome</name>
    <dbReference type="NCBI Taxonomy" id="1076179"/>
    <lineage>
        <taxon>unclassified sequences</taxon>
        <taxon>metagenomes</taxon>
        <taxon>ecological metagenomes</taxon>
    </lineage>
</organism>
<proteinExistence type="predicted"/>